<dbReference type="Gene3D" id="1.10.443.10">
    <property type="entry name" value="Intergrase catalytic core"/>
    <property type="match status" value="1"/>
</dbReference>
<sequence length="322" mass="35412">MNMDMSKLPASWRDPVAGFIEYKRAGGCSEKTLLTRYYQLRHFADTSDTPPEQVTTGQLVEALADGRSQDSRKGLRNCFATFFRWMKAAGLADHDPAATLPNVRKPRPHPKPCPDRYITAALEKATSAERVMILLAAECGLRRAEIAQVHRDDVIGTQGAYSLVVHGKGGKQRIVPLPDDLAETITHCGGWMFPGRWKGHCEESHIGKHISRLLPEGYGPHKLRHRFATVAYQHSHDMLAVSTALGHASTETTQIYVALANESLRGLVDAATIVERKSDRATPSTDAARPMGCAAAANTATTHHHPPRTQRYTPAPRKGSTR</sequence>
<feature type="domain" description="Core-binding (CB)" evidence="6">
    <location>
        <begin position="10"/>
        <end position="87"/>
    </location>
</feature>
<name>A0A6N9Z2Q5_9BIFI</name>
<dbReference type="InterPro" id="IPR044068">
    <property type="entry name" value="CB"/>
</dbReference>
<dbReference type="EMBL" id="WHZW01000002">
    <property type="protein sequence ID" value="NEG88604.1"/>
    <property type="molecule type" value="Genomic_DNA"/>
</dbReference>
<dbReference type="AlphaFoldDB" id="A0A6N9Z2Q5"/>
<proteinExistence type="predicted"/>
<dbReference type="SUPFAM" id="SSF56349">
    <property type="entry name" value="DNA breaking-rejoining enzymes"/>
    <property type="match status" value="1"/>
</dbReference>
<dbReference type="InterPro" id="IPR011010">
    <property type="entry name" value="DNA_brk_join_enz"/>
</dbReference>
<evidence type="ECO:0000256" key="2">
    <source>
        <dbReference type="ARBA" id="ARBA00023172"/>
    </source>
</evidence>
<evidence type="ECO:0000256" key="3">
    <source>
        <dbReference type="PROSITE-ProRule" id="PRU01248"/>
    </source>
</evidence>
<dbReference type="InterPro" id="IPR013762">
    <property type="entry name" value="Integrase-like_cat_sf"/>
</dbReference>
<protein>
    <submittedName>
        <fullName evidence="7">Tyrosine-type recombinase/integrase</fullName>
    </submittedName>
</protein>
<evidence type="ECO:0000313" key="8">
    <source>
        <dbReference type="Proteomes" id="UP000469194"/>
    </source>
</evidence>
<dbReference type="GO" id="GO:0015074">
    <property type="term" value="P:DNA integration"/>
    <property type="evidence" value="ECO:0007669"/>
    <property type="project" value="InterPro"/>
</dbReference>
<dbReference type="InterPro" id="IPR002104">
    <property type="entry name" value="Integrase_catalytic"/>
</dbReference>
<dbReference type="CDD" id="cd00397">
    <property type="entry name" value="DNA_BRE_C"/>
    <property type="match status" value="1"/>
</dbReference>
<dbReference type="GO" id="GO:0003677">
    <property type="term" value="F:DNA binding"/>
    <property type="evidence" value="ECO:0007669"/>
    <property type="project" value="UniProtKB-UniRule"/>
</dbReference>
<dbReference type="PROSITE" id="PS51898">
    <property type="entry name" value="TYR_RECOMBINASE"/>
    <property type="match status" value="1"/>
</dbReference>
<comment type="caution">
    <text evidence="7">The sequence shown here is derived from an EMBL/GenBank/DDBJ whole genome shotgun (WGS) entry which is preliminary data.</text>
</comment>
<organism evidence="7 8">
    <name type="scientific">Bifidobacterium aerophilum</name>
    <dbReference type="NCBI Taxonomy" id="1798155"/>
    <lineage>
        <taxon>Bacteria</taxon>
        <taxon>Bacillati</taxon>
        <taxon>Actinomycetota</taxon>
        <taxon>Actinomycetes</taxon>
        <taxon>Bifidobacteriales</taxon>
        <taxon>Bifidobacteriaceae</taxon>
        <taxon>Bifidobacterium</taxon>
    </lineage>
</organism>
<evidence type="ECO:0000256" key="4">
    <source>
        <dbReference type="SAM" id="MobiDB-lite"/>
    </source>
</evidence>
<dbReference type="GO" id="GO:0006310">
    <property type="term" value="P:DNA recombination"/>
    <property type="evidence" value="ECO:0007669"/>
    <property type="project" value="UniProtKB-KW"/>
</dbReference>
<dbReference type="PROSITE" id="PS51900">
    <property type="entry name" value="CB"/>
    <property type="match status" value="1"/>
</dbReference>
<reference evidence="7 8" key="1">
    <citation type="submission" date="2019-10" db="EMBL/GenBank/DDBJ databases">
        <title>Bifidobacterium from non-human primates.</title>
        <authorList>
            <person name="Modesto M."/>
        </authorList>
    </citation>
    <scope>NUCLEOTIDE SEQUENCE [LARGE SCALE GENOMIC DNA]</scope>
    <source>
        <strain evidence="7 8">TRE17</strain>
    </source>
</reference>
<evidence type="ECO:0000256" key="1">
    <source>
        <dbReference type="ARBA" id="ARBA00023125"/>
    </source>
</evidence>
<dbReference type="Pfam" id="PF00589">
    <property type="entry name" value="Phage_integrase"/>
    <property type="match status" value="1"/>
</dbReference>
<dbReference type="InterPro" id="IPR050090">
    <property type="entry name" value="Tyrosine_recombinase_XerCD"/>
</dbReference>
<evidence type="ECO:0000259" key="6">
    <source>
        <dbReference type="PROSITE" id="PS51900"/>
    </source>
</evidence>
<keyword evidence="1 3" id="KW-0238">DNA-binding</keyword>
<feature type="domain" description="Tyr recombinase" evidence="5">
    <location>
        <begin position="108"/>
        <end position="269"/>
    </location>
</feature>
<keyword evidence="2" id="KW-0233">DNA recombination</keyword>
<dbReference type="PANTHER" id="PTHR30349">
    <property type="entry name" value="PHAGE INTEGRASE-RELATED"/>
    <property type="match status" value="1"/>
</dbReference>
<evidence type="ECO:0000313" key="7">
    <source>
        <dbReference type="EMBL" id="NEG88604.1"/>
    </source>
</evidence>
<keyword evidence="8" id="KW-1185">Reference proteome</keyword>
<dbReference type="Proteomes" id="UP000469194">
    <property type="component" value="Unassembled WGS sequence"/>
</dbReference>
<feature type="region of interest" description="Disordered" evidence="4">
    <location>
        <begin position="295"/>
        <end position="322"/>
    </location>
</feature>
<dbReference type="PANTHER" id="PTHR30349:SF64">
    <property type="entry name" value="PROPHAGE INTEGRASE INTD-RELATED"/>
    <property type="match status" value="1"/>
</dbReference>
<gene>
    <name evidence="7" type="ORF">GFD25_01005</name>
</gene>
<accession>A0A6N9Z2Q5</accession>
<evidence type="ECO:0000259" key="5">
    <source>
        <dbReference type="PROSITE" id="PS51898"/>
    </source>
</evidence>